<protein>
    <submittedName>
        <fullName evidence="1">Uncharacterized protein</fullName>
    </submittedName>
</protein>
<dbReference type="EMBL" id="GBXM01075196">
    <property type="protein sequence ID" value="JAH33381.1"/>
    <property type="molecule type" value="Transcribed_RNA"/>
</dbReference>
<evidence type="ECO:0000313" key="1">
    <source>
        <dbReference type="EMBL" id="JAH33381.1"/>
    </source>
</evidence>
<name>A0A0E9RW87_ANGAN</name>
<reference evidence="1" key="1">
    <citation type="submission" date="2014-11" db="EMBL/GenBank/DDBJ databases">
        <authorList>
            <person name="Amaro Gonzalez C."/>
        </authorList>
    </citation>
    <scope>NUCLEOTIDE SEQUENCE</scope>
</reference>
<reference evidence="1" key="2">
    <citation type="journal article" date="2015" name="Fish Shellfish Immunol.">
        <title>Early steps in the European eel (Anguilla anguilla)-Vibrio vulnificus interaction in the gills: Role of the RtxA13 toxin.</title>
        <authorList>
            <person name="Callol A."/>
            <person name="Pajuelo D."/>
            <person name="Ebbesson L."/>
            <person name="Teles M."/>
            <person name="MacKenzie S."/>
            <person name="Amaro C."/>
        </authorList>
    </citation>
    <scope>NUCLEOTIDE SEQUENCE</scope>
</reference>
<accession>A0A0E9RW87</accession>
<sequence>MILFCSAMPAQRCSRNLASSVRPESTYSRKRSEAGL</sequence>
<proteinExistence type="predicted"/>
<organism evidence="1">
    <name type="scientific">Anguilla anguilla</name>
    <name type="common">European freshwater eel</name>
    <name type="synonym">Muraena anguilla</name>
    <dbReference type="NCBI Taxonomy" id="7936"/>
    <lineage>
        <taxon>Eukaryota</taxon>
        <taxon>Metazoa</taxon>
        <taxon>Chordata</taxon>
        <taxon>Craniata</taxon>
        <taxon>Vertebrata</taxon>
        <taxon>Euteleostomi</taxon>
        <taxon>Actinopterygii</taxon>
        <taxon>Neopterygii</taxon>
        <taxon>Teleostei</taxon>
        <taxon>Anguilliformes</taxon>
        <taxon>Anguillidae</taxon>
        <taxon>Anguilla</taxon>
    </lineage>
</organism>
<dbReference type="AlphaFoldDB" id="A0A0E9RW87"/>